<dbReference type="SUPFAM" id="SSF46689">
    <property type="entry name" value="Homeodomain-like"/>
    <property type="match status" value="1"/>
</dbReference>
<feature type="domain" description="HTH psq-type" evidence="2">
    <location>
        <begin position="13"/>
        <end position="51"/>
    </location>
</feature>
<name>A0AAW1IAX6_POPJA</name>
<gene>
    <name evidence="3" type="ORF">QE152_g37212</name>
</gene>
<accession>A0AAW1IAX6</accession>
<proteinExistence type="predicted"/>
<evidence type="ECO:0000259" key="2">
    <source>
        <dbReference type="Pfam" id="PF05225"/>
    </source>
</evidence>
<dbReference type="GO" id="GO:0003677">
    <property type="term" value="F:DNA binding"/>
    <property type="evidence" value="ECO:0007669"/>
    <property type="project" value="UniProtKB-KW"/>
</dbReference>
<reference evidence="3 4" key="1">
    <citation type="journal article" date="2024" name="BMC Genomics">
        <title>De novo assembly and annotation of Popillia japonica's genome with initial clues to its potential as an invasive pest.</title>
        <authorList>
            <person name="Cucini C."/>
            <person name="Boschi S."/>
            <person name="Funari R."/>
            <person name="Cardaioli E."/>
            <person name="Iannotti N."/>
            <person name="Marturano G."/>
            <person name="Paoli F."/>
            <person name="Bruttini M."/>
            <person name="Carapelli A."/>
            <person name="Frati F."/>
            <person name="Nardi F."/>
        </authorList>
    </citation>
    <scope>NUCLEOTIDE SEQUENCE [LARGE SCALE GENOMIC DNA]</scope>
    <source>
        <strain evidence="3">DMR45628</strain>
    </source>
</reference>
<protein>
    <submittedName>
        <fullName evidence="3">CENP-B N-terminal DNA-binding domain</fullName>
    </submittedName>
</protein>
<evidence type="ECO:0000256" key="1">
    <source>
        <dbReference type="ARBA" id="ARBA00004123"/>
    </source>
</evidence>
<dbReference type="GO" id="GO:0005634">
    <property type="term" value="C:nucleus"/>
    <property type="evidence" value="ECO:0007669"/>
    <property type="project" value="UniProtKB-SubCell"/>
</dbReference>
<dbReference type="InterPro" id="IPR007889">
    <property type="entry name" value="HTH_Psq"/>
</dbReference>
<dbReference type="EMBL" id="JASPKY010000709">
    <property type="protein sequence ID" value="KAK9686399.1"/>
    <property type="molecule type" value="Genomic_DNA"/>
</dbReference>
<dbReference type="InterPro" id="IPR009057">
    <property type="entry name" value="Homeodomain-like_sf"/>
</dbReference>
<dbReference type="Proteomes" id="UP001458880">
    <property type="component" value="Unassembled WGS sequence"/>
</dbReference>
<keyword evidence="3" id="KW-0238">DNA-binding</keyword>
<evidence type="ECO:0000313" key="3">
    <source>
        <dbReference type="EMBL" id="KAK9686399.1"/>
    </source>
</evidence>
<sequence>MTKEKKKSICSEHSMKSAIEQVLENKMTIRQASFHISIPKNTLADRIKQVRGGGDVDMKPLMCHFKKTFSEELETKLVEHLIDLENKMMPMIKRF</sequence>
<organism evidence="3 4">
    <name type="scientific">Popillia japonica</name>
    <name type="common">Japanese beetle</name>
    <dbReference type="NCBI Taxonomy" id="7064"/>
    <lineage>
        <taxon>Eukaryota</taxon>
        <taxon>Metazoa</taxon>
        <taxon>Ecdysozoa</taxon>
        <taxon>Arthropoda</taxon>
        <taxon>Hexapoda</taxon>
        <taxon>Insecta</taxon>
        <taxon>Pterygota</taxon>
        <taxon>Neoptera</taxon>
        <taxon>Endopterygota</taxon>
        <taxon>Coleoptera</taxon>
        <taxon>Polyphaga</taxon>
        <taxon>Scarabaeiformia</taxon>
        <taxon>Scarabaeidae</taxon>
        <taxon>Rutelinae</taxon>
        <taxon>Popillia</taxon>
    </lineage>
</organism>
<dbReference type="Gene3D" id="1.10.10.60">
    <property type="entry name" value="Homeodomain-like"/>
    <property type="match status" value="1"/>
</dbReference>
<comment type="subcellular location">
    <subcellularLocation>
        <location evidence="1">Nucleus</location>
    </subcellularLocation>
</comment>
<dbReference type="Pfam" id="PF05225">
    <property type="entry name" value="HTH_psq"/>
    <property type="match status" value="1"/>
</dbReference>
<dbReference type="AlphaFoldDB" id="A0AAW1IAX6"/>
<evidence type="ECO:0000313" key="4">
    <source>
        <dbReference type="Proteomes" id="UP001458880"/>
    </source>
</evidence>
<keyword evidence="4" id="KW-1185">Reference proteome</keyword>
<comment type="caution">
    <text evidence="3">The sequence shown here is derived from an EMBL/GenBank/DDBJ whole genome shotgun (WGS) entry which is preliminary data.</text>
</comment>